<dbReference type="InterPro" id="IPR011990">
    <property type="entry name" value="TPR-like_helical_dom_sf"/>
</dbReference>
<dbReference type="InterPro" id="IPR002890">
    <property type="entry name" value="MG2"/>
</dbReference>
<evidence type="ECO:0000313" key="6">
    <source>
        <dbReference type="EMBL" id="GAK50224.1"/>
    </source>
</evidence>
<comment type="similarity">
    <text evidence="1">Belongs to the protease inhibitor I39 (alpha-2-macroglobulin) family. Bacterial alpha-2-macroglobulin subfamily.</text>
</comment>
<feature type="domain" description="Alpha-2-macroglobulin" evidence="5">
    <location>
        <begin position="1323"/>
        <end position="1413"/>
    </location>
</feature>
<evidence type="ECO:0000256" key="3">
    <source>
        <dbReference type="SAM" id="SignalP"/>
    </source>
</evidence>
<dbReference type="HOGENOM" id="CLU_230640_0_0_0"/>
<dbReference type="Pfam" id="PF01835">
    <property type="entry name" value="MG2"/>
    <property type="match status" value="1"/>
</dbReference>
<evidence type="ECO:0000313" key="7">
    <source>
        <dbReference type="Proteomes" id="UP000030700"/>
    </source>
</evidence>
<feature type="signal peptide" evidence="3">
    <location>
        <begin position="1"/>
        <end position="22"/>
    </location>
</feature>
<dbReference type="InterPro" id="IPR051802">
    <property type="entry name" value="YfhM-like"/>
</dbReference>
<dbReference type="SMART" id="SM01359">
    <property type="entry name" value="A2M_N_2"/>
    <property type="match status" value="1"/>
</dbReference>
<dbReference type="Pfam" id="PF13432">
    <property type="entry name" value="TPR_16"/>
    <property type="match status" value="3"/>
</dbReference>
<dbReference type="EMBL" id="DF820456">
    <property type="protein sequence ID" value="GAK50224.1"/>
    <property type="molecule type" value="Genomic_DNA"/>
</dbReference>
<evidence type="ECO:0000259" key="4">
    <source>
        <dbReference type="SMART" id="SM01359"/>
    </source>
</evidence>
<dbReference type="PROSITE" id="PS50005">
    <property type="entry name" value="TPR"/>
    <property type="match status" value="4"/>
</dbReference>
<dbReference type="GO" id="GO:0004866">
    <property type="term" value="F:endopeptidase inhibitor activity"/>
    <property type="evidence" value="ECO:0007669"/>
    <property type="project" value="InterPro"/>
</dbReference>
<feature type="repeat" description="TPR" evidence="2">
    <location>
        <begin position="223"/>
        <end position="256"/>
    </location>
</feature>
<evidence type="ECO:0000256" key="1">
    <source>
        <dbReference type="ARBA" id="ARBA00010556"/>
    </source>
</evidence>
<evidence type="ECO:0000259" key="5">
    <source>
        <dbReference type="SMART" id="SM01360"/>
    </source>
</evidence>
<feature type="chain" id="PRO_5006631476" evidence="3">
    <location>
        <begin position="23"/>
        <end position="2627"/>
    </location>
</feature>
<dbReference type="STRING" id="1499966.U14_01451"/>
<feature type="repeat" description="TPR" evidence="2">
    <location>
        <begin position="361"/>
        <end position="394"/>
    </location>
</feature>
<dbReference type="InterPro" id="IPR008930">
    <property type="entry name" value="Terpenoid_cyclase/PrenylTrfase"/>
</dbReference>
<dbReference type="Gene3D" id="2.20.130.20">
    <property type="match status" value="1"/>
</dbReference>
<dbReference type="Pfam" id="PF00207">
    <property type="entry name" value="A2M"/>
    <property type="match status" value="1"/>
</dbReference>
<gene>
    <name evidence="6" type="ORF">U14_01451</name>
</gene>
<feature type="domain" description="Alpha-2-macroglobulin bait region" evidence="4">
    <location>
        <begin position="1047"/>
        <end position="1190"/>
    </location>
</feature>
<dbReference type="PANTHER" id="PTHR40094">
    <property type="entry name" value="ALPHA-2-MACROGLOBULIN HOMOLOG"/>
    <property type="match status" value="1"/>
</dbReference>
<dbReference type="Pfam" id="PF07703">
    <property type="entry name" value="A2M_BRD"/>
    <property type="match status" value="1"/>
</dbReference>
<sequence>MKRRISLLVIMLFNLFPSIVLAETVSTAEIDALFADRNYAEAASRLQDALTKNPDNADYLAYLLGNALFYQKEYAQAIERFQRFAADYPQSKWLPKALFRQADCYLALKQFQQAGDIYLPQVTQLVSAERKERVAAVYLDFAEAYFSGEWVKDQEEPGLEKTPDYARAKVFYELALQLELSPAKSEDIRLKAARCAYELTNYDEAITLLSALQKEMPEGTRRAETAYYLGQAYLKQGNLPQARRVFRDFAADFPQDEHAPEVAFLLSRAFRIPTPASTEELELGVKSLQEFVAAYPADKRAAQAEYEIGLSHYNFGRLDAAASALTAFIQKHAAASVQNVADSASASAKPDEWLSAEQTLPLARFYLGSVYQRQRKFQDAIAVWQEFLQTHPSHNLWNEAQRQIVETEYLIAANLRQEKQFDAARAAFEQFLNAHPLDPRNPDIMFQIGDMFKEQEAYQEAIAQWKRAVSKYPQTDPASQAQFEIGQLLESKLLKFEEAFEAYKQVTWGSHYGAAQERMSAMQAKRLAVQTERVFRSNETPALKVTTRNIETLTLKMYQVDLETYFRKNQTVGGVESLDIALIDPDKTWQETIANYEKYREFENRFVMQFAEPGAYLVTCSEESVEGGVGYEATTLVLVSDLDVIVKTTKRDALVFAENMRTGAAYPGVKFLFSDGAKIFYEGATQADGVFHAALKELKETQNLRVFAFDGKHYAAGTLGLDQLQFVEGVSARGYIYTDRPAYRPGQQVNVKGILREADAAGNLRVPQLPENARYAVRIQNSQGATIFQDDVALSEFGTFAADVTLNPAAPTGEYRLFAQRGDQQPFSGTFLVEEYKLETIKLTLETDREVYFRGETITGKIRAAYYYGEPAREKSVSYTLGNVELLAAKTDQNGEIPFTLNTRDFTESQPVTIFARLDAENVQAGKTVFLATRGFSCAVATLRNVYLVNEDIEATVKTTDPAGKPTQETLKFGVFKLEKSLSGDTSERKISEQQVATGADGSGKALFKLADGGDYILRAEGRDRFENPVSGEIRLFVSGKDDEIKLRILADAEEFKVGDTPEIRLSSNAADGLALLTYEGETMLSYQILSLKNGVNPLTLTIGNEHAPNFTLSAAQMEGNKFHQAQKYFAVLRQLNVALTFKHAESAAAPDYFQPKESVTVEILTTDQNGKPVPAELSLAMVDEALYARYAESAPPIRAFFYDQKRESASQIATSCTFKFDAETKELVSELLDEEARLQEEIALPEAEPMVMSAEFDGNMLAGRMNEAPALNAPGQKVRASMAKDKKGEMFADALAPAKPMEIGRDEAGAFLAALRDYFPETGYWNPRIVTDANGTASVTVTLPDSTTEWRFTSRGVTRETLVGETTAGIVTKLPFFAEMKTPPVFLEGDKATLLANVQNSSGAEQQVNLTFSAQLDGAVVAQQEQTVAAPDKQVTESAYRLDLSGIAPPVAGSTLTLELNAAAGQWQDRIRREVAARAWGAEFSASKSGAATDDASVTIALPVGRPYVAQEMTILLNPSVDRTLLDLIDDRPWPCKEPSSSSIHQAQILLNVLRYLERENLTPAPSLKERDEALPVGEGLGGVSAAQIADLRQRLKGELNAIEQQQNADGGWNWTGLRTFSDLFIAADAVSLLSEAKRAGFAVRPDVLQNGVNYVKQQFQAASDNDIKTYLLYAMTAAGDVDFAHVNRVYRERNSLHTAGLALLALTAAAMNRPEIGAELSGMLVARATTQTNDATGATMIYWASDSTLRSMEGEVETTALALLALQKTTPQSPQIPQAMAWLNAQRRWMGWGSTRANARIAPVLLEYFTASQFAENRYALKISVNGKPLDALSVNGEQAAQTLRVPAELLRDGENRVDFEFDGRGAFQYVCVLTGVSRELAETHQFFDVKRYYEPAPLLYNGREIQRGFSVLDGSYNTWRNPVTQIPLGGFTRVTVEYNRRQFDYDRPYMNQPIIIEEPLPAGAMALAQSVQGDLLDHEIRDGKLIFYPNNASYGTVTYDLYGYLPGVFRVLPTKVSTPYLPERFDYAAPYEMSILERGQAISETYKKTPDELYYLGKALFDDKRRADARPLLSELFEQYRLESEPYRDTAKMLMYIAIDERNSRDIVRFFEVLKEKYPDLVLSFADILRVAQAYSEIQEHERAVQVLRATAEASFLKDVQVSGTLEAQGKFLPSVEYTKNVLLEYPDLPVTETAFYGLSQLLYTEAETLRDAPQSQRGKLSRKELLQGAIAMLHEFLTRYPEQQIADEVSFSLANAYLDSEEFERVVALARQFRQRYPKSPYLSAYEYLEGYADFELERYDESLQLCRKVATEKYPDRQGNSVESDHKYLAMYLMGQMYHAMGKPEQAIAEYEKVKDRFPDASEAMAYFTKKLLKFDEATTFSPGDAIAIPLRYRNIKDVNLLAYRVDLMKFYLLQKNLENVAAINLAGITPYHQATAHLGDGKDYAEKTQSLALPLQEEGAYLVTAKEAETDASGLVLISPLRLEVEEDAQSGRVRVNVINSITNRYENNAHVKVIGSMNHEFISGSTDLRGIFIADNIIGEATVIVRKGNQYAFYRGDTYLNHPDPEELQWPNPREADNMRSQATQYLRESNMMIQQQGAGYLRGQLYQNKQEGVEVQATY</sequence>
<dbReference type="PANTHER" id="PTHR40094:SF1">
    <property type="entry name" value="UBIQUITIN DOMAIN-CONTAINING PROTEIN"/>
    <property type="match status" value="1"/>
</dbReference>
<dbReference type="Gene3D" id="2.60.40.1930">
    <property type="match status" value="1"/>
</dbReference>
<dbReference type="InterPro" id="IPR011625">
    <property type="entry name" value="A2M_N_BRD"/>
</dbReference>
<proteinExistence type="inferred from homology"/>
<dbReference type="Pfam" id="PF13174">
    <property type="entry name" value="TPR_6"/>
    <property type="match status" value="2"/>
</dbReference>
<dbReference type="SMART" id="SM01360">
    <property type="entry name" value="A2M"/>
    <property type="match status" value="1"/>
</dbReference>
<protein>
    <submittedName>
        <fullName evidence="6">Alpha-2-macroglobulin-like</fullName>
    </submittedName>
</protein>
<keyword evidence="7" id="KW-1185">Reference proteome</keyword>
<dbReference type="SUPFAM" id="SSF48452">
    <property type="entry name" value="TPR-like"/>
    <property type="match status" value="3"/>
</dbReference>
<keyword evidence="2" id="KW-0802">TPR repeat</keyword>
<dbReference type="SUPFAM" id="SSF48239">
    <property type="entry name" value="Terpenoid cyclases/Protein prenyltransferases"/>
    <property type="match status" value="1"/>
</dbReference>
<feature type="repeat" description="TPR" evidence="2">
    <location>
        <begin position="2333"/>
        <end position="2366"/>
    </location>
</feature>
<dbReference type="InterPro" id="IPR019734">
    <property type="entry name" value="TPR_rpt"/>
</dbReference>
<reference evidence="6" key="1">
    <citation type="journal article" date="2015" name="PeerJ">
        <title>First genomic representation of candidate bacterial phylum KSB3 points to enhanced environmental sensing as a trigger of wastewater bulking.</title>
        <authorList>
            <person name="Sekiguchi Y."/>
            <person name="Ohashi A."/>
            <person name="Parks D.H."/>
            <person name="Yamauchi T."/>
            <person name="Tyson G.W."/>
            <person name="Hugenholtz P."/>
        </authorList>
    </citation>
    <scope>NUCLEOTIDE SEQUENCE [LARGE SCALE GENOMIC DNA]</scope>
</reference>
<evidence type="ECO:0000256" key="2">
    <source>
        <dbReference type="PROSITE-ProRule" id="PRU00339"/>
    </source>
</evidence>
<dbReference type="Gene3D" id="1.50.10.20">
    <property type="match status" value="1"/>
</dbReference>
<accession>A0A0S6VSA5</accession>
<dbReference type="Gene3D" id="1.25.40.10">
    <property type="entry name" value="Tetratricopeptide repeat domain"/>
    <property type="match status" value="6"/>
</dbReference>
<organism evidence="6">
    <name type="scientific">Candidatus Moduliflexus flocculans</name>
    <dbReference type="NCBI Taxonomy" id="1499966"/>
    <lineage>
        <taxon>Bacteria</taxon>
        <taxon>Candidatus Moduliflexota</taxon>
        <taxon>Candidatus Moduliflexia</taxon>
        <taxon>Candidatus Moduliflexales</taxon>
        <taxon>Candidatus Moduliflexaceae</taxon>
    </lineage>
</organism>
<name>A0A0S6VSA5_9BACT</name>
<dbReference type="SMART" id="SM00028">
    <property type="entry name" value="TPR"/>
    <property type="match status" value="5"/>
</dbReference>
<dbReference type="Proteomes" id="UP000030700">
    <property type="component" value="Unassembled WGS sequence"/>
</dbReference>
<keyword evidence="3" id="KW-0732">Signal</keyword>
<dbReference type="InterPro" id="IPR001599">
    <property type="entry name" value="Macroglobln_a2"/>
</dbReference>
<feature type="repeat" description="TPR" evidence="2">
    <location>
        <begin position="442"/>
        <end position="475"/>
    </location>
</feature>